<dbReference type="Proteomes" id="UP000681720">
    <property type="component" value="Unassembled WGS sequence"/>
</dbReference>
<dbReference type="Proteomes" id="UP000663887">
    <property type="component" value="Unassembled WGS sequence"/>
</dbReference>
<sequence>MNSSTVHLVDLLDEILVEIFNKLSRVDLLNSMLGLHQRLDRLLRDVTFTHSLDLTTQQSNDERCSLPIVMLDRLCSHILPAIHENINSLLVESSSMQLILLVAAYPNLHQLTFSSIESEDLINHLSSIKFLKILFNLCP</sequence>
<evidence type="ECO:0000313" key="8">
    <source>
        <dbReference type="EMBL" id="CAF4135193.1"/>
    </source>
</evidence>
<evidence type="ECO:0000313" key="10">
    <source>
        <dbReference type="EMBL" id="CAF5099785.1"/>
    </source>
</evidence>
<dbReference type="EMBL" id="CAJNRE010021619">
    <property type="protein sequence ID" value="CAF2260748.1"/>
    <property type="molecule type" value="Genomic_DNA"/>
</dbReference>
<evidence type="ECO:0000313" key="12">
    <source>
        <dbReference type="Proteomes" id="UP000663866"/>
    </source>
</evidence>
<organism evidence="5 11">
    <name type="scientific">Rotaria magnacalcarata</name>
    <dbReference type="NCBI Taxonomy" id="392030"/>
    <lineage>
        <taxon>Eukaryota</taxon>
        <taxon>Metazoa</taxon>
        <taxon>Spiralia</taxon>
        <taxon>Gnathifera</taxon>
        <taxon>Rotifera</taxon>
        <taxon>Eurotatoria</taxon>
        <taxon>Bdelloidea</taxon>
        <taxon>Philodinida</taxon>
        <taxon>Philodinidae</taxon>
        <taxon>Rotaria</taxon>
    </lineage>
</organism>
<dbReference type="Proteomes" id="UP000663834">
    <property type="component" value="Unassembled WGS sequence"/>
</dbReference>
<dbReference type="OrthoDB" id="10052151at2759"/>
<dbReference type="Proteomes" id="UP000681967">
    <property type="component" value="Unassembled WGS sequence"/>
</dbReference>
<dbReference type="Proteomes" id="UP000663824">
    <property type="component" value="Unassembled WGS sequence"/>
</dbReference>
<dbReference type="AlphaFoldDB" id="A0A817ADM0"/>
<dbReference type="EMBL" id="CAJOBF010000199">
    <property type="protein sequence ID" value="CAF3771482.1"/>
    <property type="molecule type" value="Genomic_DNA"/>
</dbReference>
<dbReference type="Proteomes" id="UP000663855">
    <property type="component" value="Unassembled WGS sequence"/>
</dbReference>
<evidence type="ECO:0000313" key="5">
    <source>
        <dbReference type="EMBL" id="CAF2260748.1"/>
    </source>
</evidence>
<evidence type="ECO:0000313" key="9">
    <source>
        <dbReference type="EMBL" id="CAF4203403.1"/>
    </source>
</evidence>
<keyword evidence="12" id="KW-1185">Reference proteome</keyword>
<evidence type="ECO:0000313" key="2">
    <source>
        <dbReference type="EMBL" id="CAF1481057.1"/>
    </source>
</evidence>
<dbReference type="EMBL" id="CAJOBH010002947">
    <property type="protein sequence ID" value="CAF3930771.1"/>
    <property type="molecule type" value="Genomic_DNA"/>
</dbReference>
<accession>A0A817ADM0</accession>
<evidence type="ECO:0000313" key="4">
    <source>
        <dbReference type="EMBL" id="CAF2051954.1"/>
    </source>
</evidence>
<dbReference type="EMBL" id="CAJOBG010004994">
    <property type="protein sequence ID" value="CAF4135193.1"/>
    <property type="molecule type" value="Genomic_DNA"/>
</dbReference>
<dbReference type="Proteomes" id="UP000663842">
    <property type="component" value="Unassembled WGS sequence"/>
</dbReference>
<evidence type="ECO:0000313" key="6">
    <source>
        <dbReference type="EMBL" id="CAF3771482.1"/>
    </source>
</evidence>
<evidence type="ECO:0000313" key="1">
    <source>
        <dbReference type="EMBL" id="CAF1158646.1"/>
    </source>
</evidence>
<dbReference type="EMBL" id="CAJOBI010018921">
    <property type="protein sequence ID" value="CAF4203403.1"/>
    <property type="molecule type" value="Genomic_DNA"/>
</dbReference>
<dbReference type="Proteomes" id="UP000663856">
    <property type="component" value="Unassembled WGS sequence"/>
</dbReference>
<dbReference type="Proteomes" id="UP000676336">
    <property type="component" value="Unassembled WGS sequence"/>
</dbReference>
<evidence type="ECO:0000313" key="7">
    <source>
        <dbReference type="EMBL" id="CAF3930771.1"/>
    </source>
</evidence>
<name>A0A817ADM0_9BILA</name>
<dbReference type="EMBL" id="CAJNOV010003986">
    <property type="protein sequence ID" value="CAF1158646.1"/>
    <property type="molecule type" value="Genomic_DNA"/>
</dbReference>
<evidence type="ECO:0000313" key="11">
    <source>
        <dbReference type="Proteomes" id="UP000663824"/>
    </source>
</evidence>
<dbReference type="Proteomes" id="UP000663866">
    <property type="component" value="Unassembled WGS sequence"/>
</dbReference>
<protein>
    <submittedName>
        <fullName evidence="5">Uncharacterized protein</fullName>
    </submittedName>
</protein>
<dbReference type="EMBL" id="CAJNRF010003563">
    <property type="protein sequence ID" value="CAF2051954.1"/>
    <property type="molecule type" value="Genomic_DNA"/>
</dbReference>
<reference evidence="5" key="1">
    <citation type="submission" date="2021-02" db="EMBL/GenBank/DDBJ databases">
        <authorList>
            <person name="Nowell W R."/>
        </authorList>
    </citation>
    <scope>NUCLEOTIDE SEQUENCE</scope>
</reference>
<comment type="caution">
    <text evidence="5">The sequence shown here is derived from an EMBL/GenBank/DDBJ whole genome shotgun (WGS) entry which is preliminary data.</text>
</comment>
<proteinExistence type="predicted"/>
<evidence type="ECO:0000313" key="3">
    <source>
        <dbReference type="EMBL" id="CAF2046181.1"/>
    </source>
</evidence>
<gene>
    <name evidence="7" type="ORF">BYL167_LOCUS9993</name>
    <name evidence="1" type="ORF">CJN711_LOCUS9895</name>
    <name evidence="10" type="ORF">GIL414_LOCUS62663</name>
    <name evidence="2" type="ORF">KQP761_LOCUS13574</name>
    <name evidence="5" type="ORF">MBJ925_LOCUS38583</name>
    <name evidence="8" type="ORF">OVN521_LOCUS22745</name>
    <name evidence="9" type="ORF">SMN809_LOCUS21993</name>
    <name evidence="6" type="ORF">UXM345_LOCUS3154</name>
    <name evidence="4" type="ORF">WKI299_LOCUS10320</name>
    <name evidence="3" type="ORF">XDN619_LOCUS7654</name>
</gene>
<dbReference type="EMBL" id="CAJOBJ010254145">
    <property type="protein sequence ID" value="CAF5099785.1"/>
    <property type="molecule type" value="Genomic_DNA"/>
</dbReference>
<dbReference type="EMBL" id="CAJNOW010006312">
    <property type="protein sequence ID" value="CAF1481057.1"/>
    <property type="molecule type" value="Genomic_DNA"/>
</dbReference>
<dbReference type="EMBL" id="CAJNRG010002320">
    <property type="protein sequence ID" value="CAF2046181.1"/>
    <property type="molecule type" value="Genomic_DNA"/>
</dbReference>